<gene>
    <name evidence="1" type="ORF">HCJ96_06370</name>
</gene>
<proteinExistence type="predicted"/>
<keyword evidence="2" id="KW-1185">Reference proteome</keyword>
<dbReference type="Proteomes" id="UP000709336">
    <property type="component" value="Unassembled WGS sequence"/>
</dbReference>
<dbReference type="PANTHER" id="PTHR37316">
    <property type="entry name" value="TEICHOIC ACID GLYCEROL-PHOSPHATE PRIMASE"/>
    <property type="match status" value="1"/>
</dbReference>
<reference evidence="1 2" key="1">
    <citation type="submission" date="2020-03" db="EMBL/GenBank/DDBJ databases">
        <title>Alteromonas ponticola sp. nov., isolated from seawater.</title>
        <authorList>
            <person name="Yoon J.-H."/>
            <person name="Kim Y.-O."/>
        </authorList>
    </citation>
    <scope>NUCLEOTIDE SEQUENCE [LARGE SCALE GENOMIC DNA]</scope>
    <source>
        <strain evidence="1 2">MYP5</strain>
    </source>
</reference>
<name>A0ABX1R0N7_9ALTE</name>
<organism evidence="1 2">
    <name type="scientific">Alteromonas ponticola</name>
    <dbReference type="NCBI Taxonomy" id="2720613"/>
    <lineage>
        <taxon>Bacteria</taxon>
        <taxon>Pseudomonadati</taxon>
        <taxon>Pseudomonadota</taxon>
        <taxon>Gammaproteobacteria</taxon>
        <taxon>Alteromonadales</taxon>
        <taxon>Alteromonadaceae</taxon>
        <taxon>Alteromonas/Salinimonas group</taxon>
        <taxon>Alteromonas</taxon>
    </lineage>
</organism>
<dbReference type="InterPro" id="IPR043148">
    <property type="entry name" value="TagF_C"/>
</dbReference>
<protein>
    <submittedName>
        <fullName evidence="1">CDP-glycerol--poly(Glycerophosphate) glycerophosphotransferase</fullName>
    </submittedName>
</protein>
<evidence type="ECO:0000313" key="1">
    <source>
        <dbReference type="EMBL" id="NMH59634.1"/>
    </source>
</evidence>
<dbReference type="InterPro" id="IPR051612">
    <property type="entry name" value="Teichoic_Acid_Biosynth"/>
</dbReference>
<dbReference type="EMBL" id="JAATNW010000003">
    <property type="protein sequence ID" value="NMH59634.1"/>
    <property type="molecule type" value="Genomic_DNA"/>
</dbReference>
<dbReference type="SUPFAM" id="SSF53756">
    <property type="entry name" value="UDP-Glycosyltransferase/glycogen phosphorylase"/>
    <property type="match status" value="1"/>
</dbReference>
<dbReference type="Pfam" id="PF04464">
    <property type="entry name" value="Glyphos_transf"/>
    <property type="match status" value="1"/>
</dbReference>
<accession>A0ABX1R0N7</accession>
<sequence>MFNHYRPVWKKLKKNSFDLVLFGEQNNREISRNMAASEGFRAVDHELILESEQKYSVLVSNHSMFEHKRKSINFSLGVMQVRFMYALGKAKHNFSSWNNDYDLILCFGPYQAERLKQCCSATIFQMGYPRYDGYFTDMLNKDEIKRELGLDERRKTIVWLPTWKELSSIDKFAPAMSLLSTKYNVIVKTHPLAAEEEPERVNKLKEFKFTKVITEIYDNLNLYTVSDWVVADYGGPAFGAIYLDKPLLLLNMPNAEDDALTGEDSPDILLRNQIVNIDAQHSWQIEKILSQEQVWQKQATSRQALRRQHFYPSYGFSADLAAVAIQNVQQILTMTKG</sequence>
<comment type="caution">
    <text evidence="1">The sequence shown here is derived from an EMBL/GenBank/DDBJ whole genome shotgun (WGS) entry which is preliminary data.</text>
</comment>
<dbReference type="Gene3D" id="3.40.50.12580">
    <property type="match status" value="1"/>
</dbReference>
<dbReference type="InterPro" id="IPR007554">
    <property type="entry name" value="Glycerophosphate_synth"/>
</dbReference>
<dbReference type="RefSeq" id="WP_169210196.1">
    <property type="nucleotide sequence ID" value="NZ_JAATNW010000003.1"/>
</dbReference>
<evidence type="ECO:0000313" key="2">
    <source>
        <dbReference type="Proteomes" id="UP000709336"/>
    </source>
</evidence>
<dbReference type="PANTHER" id="PTHR37316:SF3">
    <property type="entry name" value="TEICHOIC ACID GLYCEROL-PHOSPHATE TRANSFERASE"/>
    <property type="match status" value="1"/>
</dbReference>